<dbReference type="Gene3D" id="3.40.50.2000">
    <property type="entry name" value="Glycogen Phosphorylase B"/>
    <property type="match status" value="1"/>
</dbReference>
<accession>A0A387BTA4</accession>
<dbReference type="InterPro" id="IPR055050">
    <property type="entry name" value="WsaF_C"/>
</dbReference>
<sequence length="973" mass="107376">MLRELRTRVVGSLRVRLSADSLTGAYARVAYRVARQTRDYGRVARAEALSKRPQSVDRLYAEVLAGQLARRRSHEHVADLTRFVVVVESNGKAEDAARTGESIARQNDVFAVMIEQPGGTPLADSVAAAAEHDAHFVMFLAAGSELAEDALVEIARSHRVDPAAKLLTFDTDLFGHGADRLPGRFRPGWSPETLLGANYIGRAFAFELSRARTAVGEAKLNDRGIWRMLLGAGFADREVMHVGHVLLTEHSDPSVSLPTEADAQMVEDVLAERGERAAVELSGGILRARFQSETAATVQIVIPTRHSRRNLERLLPTLAATDYPAFTVTIFDNGEQSEENVRWYEESQFGVSLEITWWSETPFNYSRVNNVAAATSDSDVIVFLNDDTEIVDPTWLSELVGHLLRPGVGTVGFQHRRDDGTIQHGGVVIGPGGTADNIFNGLPDGSNTLIGPTLWYRDSLAVTAACVAVRRSDFDAAGGFDERFILCGSDVALGLDQVIAGRRNVVIPFDSVRHYESITRGSSVPYEDFFATYWRYAPWLRNGDPYWPAVLSRSSSTPRLAGHNEPVPVRQLQEALGRPHIVVKQNMGIAEEAVGLLGTASVSREAVEAIAAQHAGLVGRRAVQTINWYIPDIDMPFFGGLNTAFRIADKLRRDHGVRNRFIMLAAPNELYVRSALDAAFDGLGTASDIVFYTGHDDELAALPPADAGIATLWLTAAHLAKTPGVDRKFYLVQDYESAFYPASTMFAMTEQTYQLGLYGICNTASMHDTYTREFGGKAMFFSPAVDRSVYHADGRREKDPDEPVTIFVYARDHFRNCWELAGAALTEIKRRHGHRVRIIAAGARYLPPSTDFIDMGLLDYRATGALYRETDIGLTMQISRHPSYLPLELMASGVPMVAPDSHWFRWLFHDGEDSALSMMTLDDVVEQLDRLVTDVEFRRRLSAGALATIDRGHGDWDAALSGIYDYLSDPEQG</sequence>
<feature type="domain" description="WsaF C-terminal" evidence="3">
    <location>
        <begin position="805"/>
        <end position="902"/>
    </location>
</feature>
<dbReference type="SUPFAM" id="SSF53756">
    <property type="entry name" value="UDP-Glycosyltransferase/glycogen phosphorylase"/>
    <property type="match status" value="1"/>
</dbReference>
<dbReference type="InterPro" id="IPR029044">
    <property type="entry name" value="Nucleotide-diphossugar_trans"/>
</dbReference>
<gene>
    <name evidence="4" type="ORF">D7I44_12585</name>
</gene>
<dbReference type="Proteomes" id="UP000275069">
    <property type="component" value="Chromosome"/>
</dbReference>
<dbReference type="InterPro" id="IPR001173">
    <property type="entry name" value="Glyco_trans_2-like"/>
</dbReference>
<evidence type="ECO:0000259" key="1">
    <source>
        <dbReference type="Pfam" id="PF00535"/>
    </source>
</evidence>
<dbReference type="SUPFAM" id="SSF53448">
    <property type="entry name" value="Nucleotide-diphospho-sugar transferases"/>
    <property type="match status" value="1"/>
</dbReference>
<dbReference type="Pfam" id="PF21374">
    <property type="entry name" value="WsaF_N"/>
    <property type="match status" value="1"/>
</dbReference>
<dbReference type="OrthoDB" id="7615426at2"/>
<name>A0A387BTA4_9MICO</name>
<dbReference type="PANTHER" id="PTHR43179">
    <property type="entry name" value="RHAMNOSYLTRANSFERASE WBBL"/>
    <property type="match status" value="1"/>
</dbReference>
<dbReference type="PANTHER" id="PTHR43179:SF7">
    <property type="entry name" value="RHAMNOSYLTRANSFERASE WBBL"/>
    <property type="match status" value="1"/>
</dbReference>
<feature type="domain" description="WsaF N-terminal" evidence="2">
    <location>
        <begin position="626"/>
        <end position="755"/>
    </location>
</feature>
<feature type="domain" description="Glycosyltransferase 2-like" evidence="1">
    <location>
        <begin position="300"/>
        <end position="421"/>
    </location>
</feature>
<dbReference type="EMBL" id="CP032624">
    <property type="protein sequence ID" value="AYG04279.1"/>
    <property type="molecule type" value="Genomic_DNA"/>
</dbReference>
<protein>
    <submittedName>
        <fullName evidence="4">Glycosyltransferase</fullName>
    </submittedName>
</protein>
<dbReference type="Pfam" id="PF22772">
    <property type="entry name" value="WsaF_C"/>
    <property type="match status" value="1"/>
</dbReference>
<dbReference type="GO" id="GO:0030247">
    <property type="term" value="F:polysaccharide binding"/>
    <property type="evidence" value="ECO:0007669"/>
    <property type="project" value="InterPro"/>
</dbReference>
<evidence type="ECO:0000313" key="4">
    <source>
        <dbReference type="EMBL" id="AYG04279.1"/>
    </source>
</evidence>
<dbReference type="Pfam" id="PF00535">
    <property type="entry name" value="Glycos_transf_2"/>
    <property type="match status" value="1"/>
</dbReference>
<evidence type="ECO:0000313" key="5">
    <source>
        <dbReference type="Proteomes" id="UP000275069"/>
    </source>
</evidence>
<keyword evidence="4" id="KW-0808">Transferase</keyword>
<reference evidence="4 5" key="1">
    <citation type="submission" date="2018-09" db="EMBL/GenBank/DDBJ databases">
        <title>Genome sequencing of strain 2DFW10M-5.</title>
        <authorList>
            <person name="Heo J."/>
            <person name="Kim S.-J."/>
            <person name="Kwon S.-W."/>
        </authorList>
    </citation>
    <scope>NUCLEOTIDE SEQUENCE [LARGE SCALE GENOMIC DNA]</scope>
    <source>
        <strain evidence="4 5">2DFW10M-5</strain>
    </source>
</reference>
<proteinExistence type="predicted"/>
<evidence type="ECO:0000259" key="2">
    <source>
        <dbReference type="Pfam" id="PF21374"/>
    </source>
</evidence>
<keyword evidence="5" id="KW-1185">Reference proteome</keyword>
<dbReference type="GO" id="GO:0016740">
    <property type="term" value="F:transferase activity"/>
    <property type="evidence" value="ECO:0007669"/>
    <property type="project" value="UniProtKB-KW"/>
</dbReference>
<dbReference type="AlphaFoldDB" id="A0A387BTA4"/>
<dbReference type="RefSeq" id="WP_120789809.1">
    <property type="nucleotide sequence ID" value="NZ_CP032624.1"/>
</dbReference>
<dbReference type="Gene3D" id="3.90.550.10">
    <property type="entry name" value="Spore Coat Polysaccharide Biosynthesis Protein SpsA, Chain A"/>
    <property type="match status" value="1"/>
</dbReference>
<organism evidence="4 5">
    <name type="scientific">Gryllotalpicola protaetiae</name>
    <dbReference type="NCBI Taxonomy" id="2419771"/>
    <lineage>
        <taxon>Bacteria</taxon>
        <taxon>Bacillati</taxon>
        <taxon>Actinomycetota</taxon>
        <taxon>Actinomycetes</taxon>
        <taxon>Micrococcales</taxon>
        <taxon>Microbacteriaceae</taxon>
        <taxon>Gryllotalpicola</taxon>
    </lineage>
</organism>
<dbReference type="KEGG" id="gry:D7I44_12585"/>
<evidence type="ECO:0000259" key="3">
    <source>
        <dbReference type="Pfam" id="PF22772"/>
    </source>
</evidence>
<dbReference type="Gene3D" id="3.40.50.11090">
    <property type="match status" value="1"/>
</dbReference>
<dbReference type="InterPro" id="IPR048510">
    <property type="entry name" value="WsaF_N"/>
</dbReference>